<dbReference type="EMBL" id="CAJNOC010003465">
    <property type="protein sequence ID" value="CAF0983913.1"/>
    <property type="molecule type" value="Genomic_DNA"/>
</dbReference>
<keyword evidence="2" id="KW-1185">Reference proteome</keyword>
<name>A0A814FRU1_9BILA</name>
<protein>
    <submittedName>
        <fullName evidence="1">Uncharacterized protein</fullName>
    </submittedName>
</protein>
<dbReference type="AlphaFoldDB" id="A0A814FRU1"/>
<gene>
    <name evidence="1" type="ORF">OXX778_LOCUS15564</name>
</gene>
<sequence>MNLYTRLIKNQYTRDIIKELAEYQNDRDFISEILNITERIEGIEGLTMLEKCQLNIEINISEFKNQKETNTNAKKLFRGFQD</sequence>
<proteinExistence type="predicted"/>
<dbReference type="Proteomes" id="UP000663879">
    <property type="component" value="Unassembled WGS sequence"/>
</dbReference>
<comment type="caution">
    <text evidence="1">The sequence shown here is derived from an EMBL/GenBank/DDBJ whole genome shotgun (WGS) entry which is preliminary data.</text>
</comment>
<accession>A0A814FRU1</accession>
<evidence type="ECO:0000313" key="2">
    <source>
        <dbReference type="Proteomes" id="UP000663879"/>
    </source>
</evidence>
<evidence type="ECO:0000313" key="1">
    <source>
        <dbReference type="EMBL" id="CAF0983913.1"/>
    </source>
</evidence>
<reference evidence="1" key="1">
    <citation type="submission" date="2021-02" db="EMBL/GenBank/DDBJ databases">
        <authorList>
            <person name="Nowell W R."/>
        </authorList>
    </citation>
    <scope>NUCLEOTIDE SEQUENCE</scope>
    <source>
        <strain evidence="1">Ploen Becks lab</strain>
    </source>
</reference>
<organism evidence="1 2">
    <name type="scientific">Brachionus calyciflorus</name>
    <dbReference type="NCBI Taxonomy" id="104777"/>
    <lineage>
        <taxon>Eukaryota</taxon>
        <taxon>Metazoa</taxon>
        <taxon>Spiralia</taxon>
        <taxon>Gnathifera</taxon>
        <taxon>Rotifera</taxon>
        <taxon>Eurotatoria</taxon>
        <taxon>Monogononta</taxon>
        <taxon>Pseudotrocha</taxon>
        <taxon>Ploima</taxon>
        <taxon>Brachionidae</taxon>
        <taxon>Brachionus</taxon>
    </lineage>
</organism>